<dbReference type="GO" id="GO:0000123">
    <property type="term" value="C:histone acetyltransferase complex"/>
    <property type="evidence" value="ECO:0007669"/>
    <property type="project" value="TreeGrafter"/>
</dbReference>
<feature type="region of interest" description="Disordered" evidence="13">
    <location>
        <begin position="224"/>
        <end position="317"/>
    </location>
</feature>
<proteinExistence type="predicted"/>
<evidence type="ECO:0000256" key="6">
    <source>
        <dbReference type="ARBA" id="ARBA00022833"/>
    </source>
</evidence>
<comment type="catalytic activity">
    <reaction evidence="11">
        <text>L-lysyl-[protein] + acetyl-CoA = N(6)-acetyl-L-lysyl-[protein] + CoA + H(+)</text>
        <dbReference type="Rhea" id="RHEA:45948"/>
        <dbReference type="Rhea" id="RHEA-COMP:9752"/>
        <dbReference type="Rhea" id="RHEA-COMP:10731"/>
        <dbReference type="ChEBI" id="CHEBI:15378"/>
        <dbReference type="ChEBI" id="CHEBI:29969"/>
        <dbReference type="ChEBI" id="CHEBI:57287"/>
        <dbReference type="ChEBI" id="CHEBI:57288"/>
        <dbReference type="ChEBI" id="CHEBI:61930"/>
        <dbReference type="EC" id="2.3.1.48"/>
    </reaction>
</comment>
<keyword evidence="8" id="KW-0805">Transcription regulation</keyword>
<evidence type="ECO:0000256" key="9">
    <source>
        <dbReference type="ARBA" id="ARBA00023163"/>
    </source>
</evidence>
<evidence type="ECO:0000256" key="13">
    <source>
        <dbReference type="SAM" id="MobiDB-lite"/>
    </source>
</evidence>
<dbReference type="GO" id="GO:0003713">
    <property type="term" value="F:transcription coactivator activity"/>
    <property type="evidence" value="ECO:0007669"/>
    <property type="project" value="TreeGrafter"/>
</dbReference>
<evidence type="ECO:0000256" key="7">
    <source>
        <dbReference type="ARBA" id="ARBA00022853"/>
    </source>
</evidence>
<evidence type="ECO:0000256" key="2">
    <source>
        <dbReference type="ARBA" id="ARBA00013184"/>
    </source>
</evidence>
<evidence type="ECO:0000256" key="3">
    <source>
        <dbReference type="ARBA" id="ARBA00022679"/>
    </source>
</evidence>
<keyword evidence="6 12" id="KW-0862">Zinc</keyword>
<dbReference type="InterPro" id="IPR000197">
    <property type="entry name" value="Znf_TAZ"/>
</dbReference>
<dbReference type="GO" id="GO:0031490">
    <property type="term" value="F:chromatin DNA binding"/>
    <property type="evidence" value="ECO:0007669"/>
    <property type="project" value="TreeGrafter"/>
</dbReference>
<dbReference type="EC" id="2.3.1.48" evidence="2"/>
<dbReference type="PROSITE" id="PS50134">
    <property type="entry name" value="ZF_TAZ"/>
    <property type="match status" value="1"/>
</dbReference>
<keyword evidence="5 12" id="KW-0863">Zinc-finger</keyword>
<feature type="compositionally biased region" description="Low complexity" evidence="13">
    <location>
        <begin position="157"/>
        <end position="169"/>
    </location>
</feature>
<evidence type="ECO:0000256" key="11">
    <source>
        <dbReference type="ARBA" id="ARBA00048017"/>
    </source>
</evidence>
<dbReference type="FunFam" id="1.20.1020.10:FF:000002">
    <property type="entry name" value="E1A binding protein p300"/>
    <property type="match status" value="1"/>
</dbReference>
<feature type="region of interest" description="Disordered" evidence="13">
    <location>
        <begin position="90"/>
        <end position="212"/>
    </location>
</feature>
<feature type="compositionally biased region" description="Polar residues" evidence="13">
    <location>
        <begin position="109"/>
        <end position="118"/>
    </location>
</feature>
<evidence type="ECO:0000256" key="8">
    <source>
        <dbReference type="ARBA" id="ARBA00023015"/>
    </source>
</evidence>
<dbReference type="InterPro" id="IPR013178">
    <property type="entry name" value="Histone_AcTrfase_Rtt109/CBP"/>
</dbReference>
<evidence type="ECO:0000256" key="4">
    <source>
        <dbReference type="ARBA" id="ARBA00022723"/>
    </source>
</evidence>
<feature type="compositionally biased region" description="Low complexity" evidence="13">
    <location>
        <begin position="412"/>
        <end position="430"/>
    </location>
</feature>
<comment type="subcellular location">
    <subcellularLocation>
        <location evidence="1">Nucleus</location>
    </subcellularLocation>
</comment>
<keyword evidence="7" id="KW-0156">Chromatin regulator</keyword>
<evidence type="ECO:0000256" key="12">
    <source>
        <dbReference type="PROSITE-ProRule" id="PRU00203"/>
    </source>
</evidence>
<feature type="region of interest" description="Disordered" evidence="13">
    <location>
        <begin position="411"/>
        <end position="430"/>
    </location>
</feature>
<keyword evidence="10" id="KW-0539">Nucleus</keyword>
<dbReference type="PANTHER" id="PTHR13808">
    <property type="entry name" value="CBP/P300-RELATED"/>
    <property type="match status" value="1"/>
</dbReference>
<feature type="compositionally biased region" description="Pro residues" evidence="13">
    <location>
        <begin position="279"/>
        <end position="295"/>
    </location>
</feature>
<dbReference type="GO" id="GO:0005634">
    <property type="term" value="C:nucleus"/>
    <property type="evidence" value="ECO:0007669"/>
    <property type="project" value="UniProtKB-SubCell"/>
</dbReference>
<dbReference type="GO" id="GO:0005667">
    <property type="term" value="C:transcription regulator complex"/>
    <property type="evidence" value="ECO:0007669"/>
    <property type="project" value="TreeGrafter"/>
</dbReference>
<dbReference type="EMBL" id="GEDV01000316">
    <property type="protein sequence ID" value="JAP88241.1"/>
    <property type="molecule type" value="Transcribed_RNA"/>
</dbReference>
<feature type="non-terminal residue" evidence="15">
    <location>
        <position position="547"/>
    </location>
</feature>
<dbReference type="GO" id="GO:0004402">
    <property type="term" value="F:histone acetyltransferase activity"/>
    <property type="evidence" value="ECO:0007669"/>
    <property type="project" value="InterPro"/>
</dbReference>
<keyword evidence="3" id="KW-0808">Transferase</keyword>
<organism evidence="15">
    <name type="scientific">Rhipicephalus appendiculatus</name>
    <name type="common">Brown ear tick</name>
    <dbReference type="NCBI Taxonomy" id="34631"/>
    <lineage>
        <taxon>Eukaryota</taxon>
        <taxon>Metazoa</taxon>
        <taxon>Ecdysozoa</taxon>
        <taxon>Arthropoda</taxon>
        <taxon>Chelicerata</taxon>
        <taxon>Arachnida</taxon>
        <taxon>Acari</taxon>
        <taxon>Parasitiformes</taxon>
        <taxon>Ixodida</taxon>
        <taxon>Ixodoidea</taxon>
        <taxon>Ixodidae</taxon>
        <taxon>Rhipicephalinae</taxon>
        <taxon>Rhipicephalus</taxon>
        <taxon>Rhipicephalus</taxon>
    </lineage>
</organism>
<dbReference type="InterPro" id="IPR035898">
    <property type="entry name" value="TAZ_dom_sf"/>
</dbReference>
<evidence type="ECO:0000256" key="5">
    <source>
        <dbReference type="ARBA" id="ARBA00022771"/>
    </source>
</evidence>
<feature type="compositionally biased region" description="Low complexity" evidence="13">
    <location>
        <begin position="266"/>
        <end position="278"/>
    </location>
</feature>
<feature type="region of interest" description="Disordered" evidence="13">
    <location>
        <begin position="464"/>
        <end position="532"/>
    </location>
</feature>
<evidence type="ECO:0000313" key="15">
    <source>
        <dbReference type="EMBL" id="JAP88241.1"/>
    </source>
</evidence>
<accession>A0A131ZDC4</accession>
<dbReference type="Pfam" id="PF02135">
    <property type="entry name" value="zf-TAZ"/>
    <property type="match status" value="1"/>
</dbReference>
<dbReference type="SUPFAM" id="SSF57933">
    <property type="entry name" value="TAZ domain"/>
    <property type="match status" value="1"/>
</dbReference>
<dbReference type="PANTHER" id="PTHR13808:SF1">
    <property type="entry name" value="HISTONE ACETYLTRANSFERASE"/>
    <property type="match status" value="1"/>
</dbReference>
<reference evidence="15" key="1">
    <citation type="journal article" date="2016" name="Ticks Tick Borne Dis.">
        <title>De novo assembly and annotation of the salivary gland transcriptome of Rhipicephalus appendiculatus male and female ticks during blood feeding.</title>
        <authorList>
            <person name="de Castro M.H."/>
            <person name="de Klerk D."/>
            <person name="Pienaar R."/>
            <person name="Latif A.A."/>
            <person name="Rees D.J."/>
            <person name="Mans B.J."/>
        </authorList>
    </citation>
    <scope>NUCLEOTIDE SEQUENCE</scope>
    <source>
        <tissue evidence="15">Salivary glands</tissue>
    </source>
</reference>
<dbReference type="GO" id="GO:0008270">
    <property type="term" value="F:zinc ion binding"/>
    <property type="evidence" value="ECO:0007669"/>
    <property type="project" value="UniProtKB-KW"/>
</dbReference>
<name>A0A131ZDC4_RHIAP</name>
<evidence type="ECO:0000256" key="10">
    <source>
        <dbReference type="ARBA" id="ARBA00023242"/>
    </source>
</evidence>
<feature type="domain" description="TAZ-type" evidence="14">
    <location>
        <begin position="315"/>
        <end position="403"/>
    </location>
</feature>
<dbReference type="AlphaFoldDB" id="A0A131ZDC4"/>
<evidence type="ECO:0000259" key="14">
    <source>
        <dbReference type="PROSITE" id="PS50134"/>
    </source>
</evidence>
<keyword evidence="4 12" id="KW-0479">Metal-binding</keyword>
<protein>
    <recommendedName>
        <fullName evidence="2">histone acetyltransferase</fullName>
        <ecNumber evidence="2">2.3.1.48</ecNumber>
    </recommendedName>
</protein>
<keyword evidence="9" id="KW-0804">Transcription</keyword>
<feature type="compositionally biased region" description="Polar residues" evidence="13">
    <location>
        <begin position="485"/>
        <end position="496"/>
    </location>
</feature>
<sequence>RRKSDCATIYLCVCWTIRSSKSVLVCRRFKFLIIFPILERIGHQWFRLINMADHLVDGPPNKRQKLAETGLSSDSADFSRLWDLENELPEELMGSGGGPPLGDLSGGPTQSTGAAQQNGTGGEEATGPRHQQLSQLLQSNTNHGSPKELGGGPKRIGGPMLNGPMGPMGQARPPTSLGGLLGPNSPHGGPSGMVAPPPGMKGPGGAMGQASFHGGYGQVMSMGQLSQSQQRPMGANLGAALGMPPRYSSVDSSQLQNQHGQPPPQQAQQLAGPPMGQAAPPPGVAPPQQPPPPHPGGGGPPLGTPPAAAAPSTADPEKRKLIQQQLVLLLHAHKCQRRESQAANGEVRQCSLPHCRTMKNVLNHMTNCQAGKACPVPHCASSRQIISHWKNCTRNDCPVCLPLKQASDRRQQQAGAAVPPGQSGQGPAPADMQRAYAALGLPYNAAGGASVGQLVNRGQPVAQMNDLQVPPGPSHCSPQDLLTGPSPNSVAPSQGTPPAVVSSMAAQAPQRPPLGPATQGGPQSSFVGGPTSPAAMAAAKLMKAVQQ</sequence>
<dbReference type="Gene3D" id="1.20.1020.10">
    <property type="entry name" value="TAZ domain"/>
    <property type="match status" value="1"/>
</dbReference>
<feature type="non-terminal residue" evidence="15">
    <location>
        <position position="1"/>
    </location>
</feature>
<dbReference type="SMART" id="SM00551">
    <property type="entry name" value="ZnF_TAZ"/>
    <property type="match status" value="1"/>
</dbReference>
<dbReference type="GO" id="GO:0045944">
    <property type="term" value="P:positive regulation of transcription by RNA polymerase II"/>
    <property type="evidence" value="ECO:0007669"/>
    <property type="project" value="TreeGrafter"/>
</dbReference>
<feature type="zinc finger region" description="TAZ-type" evidence="12">
    <location>
        <begin position="315"/>
        <end position="403"/>
    </location>
</feature>
<evidence type="ECO:0000256" key="1">
    <source>
        <dbReference type="ARBA" id="ARBA00004123"/>
    </source>
</evidence>